<keyword evidence="1" id="KW-0732">Signal</keyword>
<evidence type="ECO:0000313" key="2">
    <source>
        <dbReference type="EMBL" id="KAK7862001.1"/>
    </source>
</evidence>
<dbReference type="Gene3D" id="3.15.10.30">
    <property type="entry name" value="Haemolymph juvenile hormone binding protein"/>
    <property type="match status" value="1"/>
</dbReference>
<evidence type="ECO:0000313" key="3">
    <source>
        <dbReference type="Proteomes" id="UP001378592"/>
    </source>
</evidence>
<evidence type="ECO:0008006" key="4">
    <source>
        <dbReference type="Google" id="ProtNLM"/>
    </source>
</evidence>
<dbReference type="InterPro" id="IPR038602">
    <property type="entry name" value="Mite_allergen_7_sf"/>
</dbReference>
<dbReference type="Gene3D" id="3.15.10.50">
    <property type="match status" value="1"/>
</dbReference>
<comment type="caution">
    <text evidence="2">The sequence shown here is derived from an EMBL/GenBank/DDBJ whole genome shotgun (WGS) entry which is preliminary data.</text>
</comment>
<name>A0AAN9VFM8_9ORTH</name>
<proteinExistence type="predicted"/>
<dbReference type="Pfam" id="PF16984">
    <property type="entry name" value="Grp7_allergen"/>
    <property type="match status" value="1"/>
</dbReference>
<feature type="signal peptide" evidence="1">
    <location>
        <begin position="1"/>
        <end position="22"/>
    </location>
</feature>
<evidence type="ECO:0000256" key="1">
    <source>
        <dbReference type="SAM" id="SignalP"/>
    </source>
</evidence>
<organism evidence="2 3">
    <name type="scientific">Gryllus longicercus</name>
    <dbReference type="NCBI Taxonomy" id="2509291"/>
    <lineage>
        <taxon>Eukaryota</taxon>
        <taxon>Metazoa</taxon>
        <taxon>Ecdysozoa</taxon>
        <taxon>Arthropoda</taxon>
        <taxon>Hexapoda</taxon>
        <taxon>Insecta</taxon>
        <taxon>Pterygota</taxon>
        <taxon>Neoptera</taxon>
        <taxon>Polyneoptera</taxon>
        <taxon>Orthoptera</taxon>
        <taxon>Ensifera</taxon>
        <taxon>Gryllidea</taxon>
        <taxon>Grylloidea</taxon>
        <taxon>Gryllidae</taxon>
        <taxon>Gryllinae</taxon>
        <taxon>Gryllus</taxon>
    </lineage>
</organism>
<dbReference type="EMBL" id="JAZDUA010000291">
    <property type="protein sequence ID" value="KAK7862001.1"/>
    <property type="molecule type" value="Genomic_DNA"/>
</dbReference>
<protein>
    <recommendedName>
        <fullName evidence="4">Hemolymph juvenile hormone binding protein</fullName>
    </recommendedName>
</protein>
<dbReference type="SMART" id="SM00700">
    <property type="entry name" value="JHBP"/>
    <property type="match status" value="1"/>
</dbReference>
<dbReference type="PANTHER" id="PTHR11008">
    <property type="entry name" value="PROTEIN TAKEOUT-LIKE PROTEIN"/>
    <property type="match status" value="1"/>
</dbReference>
<dbReference type="InterPro" id="IPR010562">
    <property type="entry name" value="Haemolymph_juvenile_hormone-bd"/>
</dbReference>
<dbReference type="InterPro" id="IPR020234">
    <property type="entry name" value="Mite_allergen_group-7"/>
</dbReference>
<dbReference type="InterPro" id="IPR017943">
    <property type="entry name" value="Bactericidal_perm-incr_a/b_dom"/>
</dbReference>
<dbReference type="InterPro" id="IPR038606">
    <property type="entry name" value="To_sf"/>
</dbReference>
<feature type="chain" id="PRO_5042917390" description="Hemolymph juvenile hormone binding protein" evidence="1">
    <location>
        <begin position="23"/>
        <end position="437"/>
    </location>
</feature>
<reference evidence="2 3" key="1">
    <citation type="submission" date="2024-03" db="EMBL/GenBank/DDBJ databases">
        <title>The genome assembly and annotation of the cricket Gryllus longicercus Weissman &amp; Gray.</title>
        <authorList>
            <person name="Szrajer S."/>
            <person name="Gray D."/>
            <person name="Ylla G."/>
        </authorList>
    </citation>
    <scope>NUCLEOTIDE SEQUENCE [LARGE SCALE GENOMIC DNA]</scope>
    <source>
        <strain evidence="2">DAG 2021-001</strain>
        <tissue evidence="2">Whole body minus gut</tissue>
    </source>
</reference>
<dbReference type="Proteomes" id="UP001378592">
    <property type="component" value="Unassembled WGS sequence"/>
</dbReference>
<keyword evidence="3" id="KW-1185">Reference proteome</keyword>
<dbReference type="Pfam" id="PF06585">
    <property type="entry name" value="JHBP"/>
    <property type="match status" value="1"/>
</dbReference>
<gene>
    <name evidence="2" type="ORF">R5R35_013541</name>
</gene>
<dbReference type="SUPFAM" id="SSF55394">
    <property type="entry name" value="Bactericidal permeability-increasing protein, BPI"/>
    <property type="match status" value="1"/>
</dbReference>
<dbReference type="AlphaFoldDB" id="A0AAN9VFM8"/>
<dbReference type="PANTHER" id="PTHR11008:SF13">
    <property type="entry name" value="FI04421P"/>
    <property type="match status" value="1"/>
</dbReference>
<dbReference type="GO" id="GO:0008289">
    <property type="term" value="F:lipid binding"/>
    <property type="evidence" value="ECO:0007669"/>
    <property type="project" value="InterPro"/>
</dbReference>
<sequence length="437" mass="48396">MKWIACALAVLCVASLARRAAGEAAAAAAAAEAPGQDAPLGDKVRAVVRHFQQEDPVGMPVAPVPDPLDVPEMKHSFSVATMTFKNVKVHGQSKFRLQHVRSDLAAMQMSVGATISKLDILGRYTMAALWSRSQGNFSVLLTDVYVEGVARLEVQRSGRLQAQEINLDITFGDIAMNFENLGFMGSVFQGIINSVGTFLFDSIKPFILREINKNVRGEINREVEKYPKTFPNSISPLDKALADARDLIRERQLDPYYIPNYNYTAGLFNVYLTHVWLTGLATIYREGNVTVNVEQHVMYAAAHVATQRLMGKCHWEVSIAGLLSRAGTASFSVDYLHVMVNVSQPLDTRKTAKLEALDLKLGNIQARMEGAGTLDYVAEFVVNILPNVLRNQIVNALEEPLKRKIQEHLNKTDVSELIEKYIPQIEAQLATTKVVEE</sequence>
<accession>A0AAN9VFM8</accession>